<name>A0A1B6E2P1_9HEMI</name>
<reference evidence="1" key="1">
    <citation type="submission" date="2015-12" db="EMBL/GenBank/DDBJ databases">
        <title>De novo transcriptome assembly of four potential Pierce s Disease insect vectors from Arizona vineyards.</title>
        <authorList>
            <person name="Tassone E.E."/>
        </authorList>
    </citation>
    <scope>NUCLEOTIDE SEQUENCE</scope>
</reference>
<protein>
    <submittedName>
        <fullName evidence="1">Uncharacterized protein</fullName>
    </submittedName>
</protein>
<organism evidence="1">
    <name type="scientific">Clastoptera arizonana</name>
    <name type="common">Arizona spittle bug</name>
    <dbReference type="NCBI Taxonomy" id="38151"/>
    <lineage>
        <taxon>Eukaryota</taxon>
        <taxon>Metazoa</taxon>
        <taxon>Ecdysozoa</taxon>
        <taxon>Arthropoda</taxon>
        <taxon>Hexapoda</taxon>
        <taxon>Insecta</taxon>
        <taxon>Pterygota</taxon>
        <taxon>Neoptera</taxon>
        <taxon>Paraneoptera</taxon>
        <taxon>Hemiptera</taxon>
        <taxon>Auchenorrhyncha</taxon>
        <taxon>Cercopoidea</taxon>
        <taxon>Clastopteridae</taxon>
        <taxon>Clastoptera</taxon>
    </lineage>
</organism>
<proteinExistence type="predicted"/>
<accession>A0A1B6E2P1</accession>
<evidence type="ECO:0000313" key="1">
    <source>
        <dbReference type="EMBL" id="JAS32164.1"/>
    </source>
</evidence>
<gene>
    <name evidence="1" type="ORF">g.33615</name>
</gene>
<dbReference type="EMBL" id="GEDC01005134">
    <property type="protein sequence ID" value="JAS32164.1"/>
    <property type="molecule type" value="Transcribed_RNA"/>
</dbReference>
<sequence>FGLFNQRGRGIGILQGLNGSLDEEIVNMTNEKGEDDDKEDMVVEESAQKVSHSEGHKALEMALKYAEQLEETSSTEVLLLRRLRDLAARKRQTAGKQKTITNFFTQA</sequence>
<feature type="non-terminal residue" evidence="1">
    <location>
        <position position="1"/>
    </location>
</feature>
<dbReference type="AlphaFoldDB" id="A0A1B6E2P1"/>